<feature type="transmembrane region" description="Helical" evidence="15">
    <location>
        <begin position="49"/>
        <end position="69"/>
    </location>
</feature>
<evidence type="ECO:0000313" key="16">
    <source>
        <dbReference type="EMBL" id="MFD0794792.1"/>
    </source>
</evidence>
<dbReference type="InterPro" id="IPR033717">
    <property type="entry name" value="UDPK"/>
</dbReference>
<evidence type="ECO:0000256" key="9">
    <source>
        <dbReference type="ARBA" id="ARBA00022840"/>
    </source>
</evidence>
<evidence type="ECO:0000256" key="5">
    <source>
        <dbReference type="ARBA" id="ARBA00022679"/>
    </source>
</evidence>
<comment type="caution">
    <text evidence="16">The sequence shown here is derived from an EMBL/GenBank/DDBJ whole genome shotgun (WGS) entry which is preliminary data.</text>
</comment>
<dbReference type="GO" id="GO:0016301">
    <property type="term" value="F:kinase activity"/>
    <property type="evidence" value="ECO:0007669"/>
    <property type="project" value="UniProtKB-KW"/>
</dbReference>
<evidence type="ECO:0000256" key="4">
    <source>
        <dbReference type="ARBA" id="ARBA00022516"/>
    </source>
</evidence>
<evidence type="ECO:0000256" key="10">
    <source>
        <dbReference type="ARBA" id="ARBA00022989"/>
    </source>
</evidence>
<keyword evidence="5 16" id="KW-0808">Transferase</keyword>
<keyword evidence="13" id="KW-0594">Phospholipid biosynthesis</keyword>
<evidence type="ECO:0000256" key="12">
    <source>
        <dbReference type="ARBA" id="ARBA00023136"/>
    </source>
</evidence>
<keyword evidence="6 15" id="KW-0812">Transmembrane</keyword>
<evidence type="ECO:0000256" key="3">
    <source>
        <dbReference type="ARBA" id="ARBA00022475"/>
    </source>
</evidence>
<evidence type="ECO:0000256" key="11">
    <source>
        <dbReference type="ARBA" id="ARBA00023098"/>
    </source>
</evidence>
<protein>
    <submittedName>
        <fullName evidence="16">Diacylglycerol kinase family protein</fullName>
        <ecNumber evidence="16">2.7.1.-</ecNumber>
    </submittedName>
</protein>
<evidence type="ECO:0000313" key="17">
    <source>
        <dbReference type="Proteomes" id="UP001597010"/>
    </source>
</evidence>
<dbReference type="EMBL" id="JBHTHZ010000013">
    <property type="protein sequence ID" value="MFD0794792.1"/>
    <property type="molecule type" value="Genomic_DNA"/>
</dbReference>
<feature type="transmembrane region" description="Helical" evidence="15">
    <location>
        <begin position="25"/>
        <end position="43"/>
    </location>
</feature>
<keyword evidence="4" id="KW-0444">Lipid biosynthesis</keyword>
<keyword evidence="7" id="KW-0547">Nucleotide-binding</keyword>
<organism evidence="16 17">
    <name type="scientific">Mucilaginibacter litoreus</name>
    <dbReference type="NCBI Taxonomy" id="1048221"/>
    <lineage>
        <taxon>Bacteria</taxon>
        <taxon>Pseudomonadati</taxon>
        <taxon>Bacteroidota</taxon>
        <taxon>Sphingobacteriia</taxon>
        <taxon>Sphingobacteriales</taxon>
        <taxon>Sphingobacteriaceae</taxon>
        <taxon>Mucilaginibacter</taxon>
    </lineage>
</organism>
<keyword evidence="17" id="KW-1185">Reference proteome</keyword>
<evidence type="ECO:0000256" key="8">
    <source>
        <dbReference type="ARBA" id="ARBA00022777"/>
    </source>
</evidence>
<dbReference type="RefSeq" id="WP_377116534.1">
    <property type="nucleotide sequence ID" value="NZ_JBHTHZ010000013.1"/>
</dbReference>
<name>A0ABW3AUQ7_9SPHI</name>
<evidence type="ECO:0000256" key="13">
    <source>
        <dbReference type="ARBA" id="ARBA00023209"/>
    </source>
</evidence>
<dbReference type="InterPro" id="IPR000829">
    <property type="entry name" value="DAGK"/>
</dbReference>
<feature type="transmembrane region" description="Helical" evidence="15">
    <location>
        <begin position="90"/>
        <end position="111"/>
    </location>
</feature>
<evidence type="ECO:0000256" key="6">
    <source>
        <dbReference type="ARBA" id="ARBA00022692"/>
    </source>
</evidence>
<keyword evidence="14" id="KW-1208">Phospholipid metabolism</keyword>
<evidence type="ECO:0000256" key="15">
    <source>
        <dbReference type="SAM" id="Phobius"/>
    </source>
</evidence>
<comment type="subcellular location">
    <subcellularLocation>
        <location evidence="1">Cell membrane</location>
        <topology evidence="1">Multi-pass membrane protein</topology>
    </subcellularLocation>
</comment>
<evidence type="ECO:0000256" key="1">
    <source>
        <dbReference type="ARBA" id="ARBA00004651"/>
    </source>
</evidence>
<dbReference type="InterPro" id="IPR036945">
    <property type="entry name" value="DAGK_sf"/>
</dbReference>
<dbReference type="PANTHER" id="PTHR34299:SF1">
    <property type="entry name" value="DIACYLGLYCEROL KINASE"/>
    <property type="match status" value="1"/>
</dbReference>
<keyword evidence="11" id="KW-0443">Lipid metabolism</keyword>
<dbReference type="Gene3D" id="1.10.287.3610">
    <property type="match status" value="1"/>
</dbReference>
<keyword evidence="3" id="KW-1003">Cell membrane</keyword>
<reference evidence="17" key="1">
    <citation type="journal article" date="2019" name="Int. J. Syst. Evol. Microbiol.">
        <title>The Global Catalogue of Microorganisms (GCM) 10K type strain sequencing project: providing services to taxonomists for standard genome sequencing and annotation.</title>
        <authorList>
            <consortium name="The Broad Institute Genomics Platform"/>
            <consortium name="The Broad Institute Genome Sequencing Center for Infectious Disease"/>
            <person name="Wu L."/>
            <person name="Ma J."/>
        </authorList>
    </citation>
    <scope>NUCLEOTIDE SEQUENCE [LARGE SCALE GENOMIC DNA]</scope>
    <source>
        <strain evidence="17">CCUG 61484</strain>
    </source>
</reference>
<dbReference type="Pfam" id="PF01219">
    <property type="entry name" value="DAGK_prokar"/>
    <property type="match status" value="1"/>
</dbReference>
<evidence type="ECO:0000256" key="14">
    <source>
        <dbReference type="ARBA" id="ARBA00023264"/>
    </source>
</evidence>
<gene>
    <name evidence="16" type="ORF">ACFQZX_14290</name>
</gene>
<evidence type="ECO:0000256" key="2">
    <source>
        <dbReference type="ARBA" id="ARBA00005967"/>
    </source>
</evidence>
<sequence>MKKLILSFGYAFKGLKYAFTTQQNFRIHVTAAIVAIVFGWWLNVSADEWQWIMLCVMLMLVTELLNTGIETLTDLVSPNYNKLAGHVKDISAAAVLLVAFFSLGTGAVIFIPKIIKLLHAA</sequence>
<keyword evidence="8 16" id="KW-0418">Kinase</keyword>
<dbReference type="Proteomes" id="UP001597010">
    <property type="component" value="Unassembled WGS sequence"/>
</dbReference>
<proteinExistence type="inferred from homology"/>
<keyword evidence="12 15" id="KW-0472">Membrane</keyword>
<dbReference type="PANTHER" id="PTHR34299">
    <property type="entry name" value="DIACYLGLYCEROL KINASE"/>
    <property type="match status" value="1"/>
</dbReference>
<dbReference type="CDD" id="cd14265">
    <property type="entry name" value="UDPK_IM_like"/>
    <property type="match status" value="1"/>
</dbReference>
<dbReference type="EC" id="2.7.1.-" evidence="16"/>
<keyword evidence="9" id="KW-0067">ATP-binding</keyword>
<evidence type="ECO:0000256" key="7">
    <source>
        <dbReference type="ARBA" id="ARBA00022741"/>
    </source>
</evidence>
<comment type="similarity">
    <text evidence="2">Belongs to the bacterial diacylglycerol kinase family.</text>
</comment>
<keyword evidence="10 15" id="KW-1133">Transmembrane helix</keyword>
<accession>A0ABW3AUQ7</accession>